<evidence type="ECO:0000256" key="1">
    <source>
        <dbReference type="ARBA" id="ARBA00004141"/>
    </source>
</evidence>
<evidence type="ECO:0000313" key="10">
    <source>
        <dbReference type="EMBL" id="CAF0834274.1"/>
    </source>
</evidence>
<evidence type="ECO:0000313" key="15">
    <source>
        <dbReference type="Proteomes" id="UP000663832"/>
    </source>
</evidence>
<dbReference type="EMBL" id="CAJNON010000050">
    <property type="protein sequence ID" value="CAF0871266.1"/>
    <property type="molecule type" value="Genomic_DNA"/>
</dbReference>
<feature type="transmembrane region" description="Helical" evidence="5">
    <location>
        <begin position="150"/>
        <end position="172"/>
    </location>
</feature>
<dbReference type="Gene3D" id="1.20.140.150">
    <property type="match status" value="1"/>
</dbReference>
<dbReference type="Proteomes" id="UP000663868">
    <property type="component" value="Unassembled WGS sequence"/>
</dbReference>
<dbReference type="EMBL" id="CAJNOI010000001">
    <property type="protein sequence ID" value="CAF0722486.1"/>
    <property type="molecule type" value="Genomic_DNA"/>
</dbReference>
<sequence length="268" mass="29872">MVTLLTIEVLSIIATALTNLVGILAFATDHWSIVVYDFSKLHAHIKWVVVENTTNGSAYMINNTDDGNHTGILSFNKQQLETTVFGMKNGTTLYKTHKGVFRQCNYLSQNVREYLKLTKCRVLKVANNQYDDVLHGMNNPGRELIRLHNVAAACAILIVLLLCACTLVGVSVGILNSVVLATMTIGIIYLVTTMFSVCLLAIMHTVLKSERKQSHCFALEILTDDLCKARTIQSSYSFALGCLLIILCFITSVLWLSLQEKQRKFAQH</sequence>
<dbReference type="Proteomes" id="UP000663845">
    <property type="component" value="Unassembled WGS sequence"/>
</dbReference>
<evidence type="ECO:0000313" key="13">
    <source>
        <dbReference type="EMBL" id="CAF3562268.1"/>
    </source>
</evidence>
<dbReference type="EMBL" id="CAJNOG010000004">
    <property type="protein sequence ID" value="CAF0728280.1"/>
    <property type="molecule type" value="Genomic_DNA"/>
</dbReference>
<dbReference type="Proteomes" id="UP000663860">
    <property type="component" value="Unassembled WGS sequence"/>
</dbReference>
<evidence type="ECO:0000256" key="3">
    <source>
        <dbReference type="ARBA" id="ARBA00022989"/>
    </source>
</evidence>
<keyword evidence="4 5" id="KW-0472">Membrane</keyword>
<protein>
    <submittedName>
        <fullName evidence="10">Uncharacterized protein</fullName>
    </submittedName>
</protein>
<proteinExistence type="predicted"/>
<dbReference type="AlphaFoldDB" id="A0A813UV13"/>
<evidence type="ECO:0000313" key="7">
    <source>
        <dbReference type="EMBL" id="CAF0722486.1"/>
    </source>
</evidence>
<organism evidence="10 15">
    <name type="scientific">Adineta steineri</name>
    <dbReference type="NCBI Taxonomy" id="433720"/>
    <lineage>
        <taxon>Eukaryota</taxon>
        <taxon>Metazoa</taxon>
        <taxon>Spiralia</taxon>
        <taxon>Gnathifera</taxon>
        <taxon>Rotifera</taxon>
        <taxon>Eurotatoria</taxon>
        <taxon>Bdelloidea</taxon>
        <taxon>Adinetida</taxon>
        <taxon>Adinetidae</taxon>
        <taxon>Adineta</taxon>
    </lineage>
</organism>
<dbReference type="Proteomes" id="UP000663832">
    <property type="component" value="Unassembled WGS sequence"/>
</dbReference>
<keyword evidence="2 5" id="KW-0812">Transmembrane</keyword>
<dbReference type="EMBL" id="CAJNOE010000009">
    <property type="protein sequence ID" value="CAF0721467.1"/>
    <property type="molecule type" value="Genomic_DNA"/>
</dbReference>
<dbReference type="Proteomes" id="UP000663844">
    <property type="component" value="Unassembled WGS sequence"/>
</dbReference>
<evidence type="ECO:0000313" key="8">
    <source>
        <dbReference type="EMBL" id="CAF0728280.1"/>
    </source>
</evidence>
<evidence type="ECO:0000313" key="11">
    <source>
        <dbReference type="EMBL" id="CAF0871266.1"/>
    </source>
</evidence>
<dbReference type="InterPro" id="IPR004031">
    <property type="entry name" value="PMP22/EMP/MP20/Claudin"/>
</dbReference>
<feature type="transmembrane region" description="Helical" evidence="5">
    <location>
        <begin position="178"/>
        <end position="202"/>
    </location>
</feature>
<feature type="transmembrane region" description="Helical" evidence="5">
    <location>
        <begin position="12"/>
        <end position="36"/>
    </location>
</feature>
<evidence type="ECO:0000256" key="4">
    <source>
        <dbReference type="ARBA" id="ARBA00023136"/>
    </source>
</evidence>
<comment type="subcellular location">
    <subcellularLocation>
        <location evidence="1">Membrane</location>
        <topology evidence="1">Multi-pass membrane protein</topology>
    </subcellularLocation>
</comment>
<evidence type="ECO:0000313" key="12">
    <source>
        <dbReference type="EMBL" id="CAF3518269.1"/>
    </source>
</evidence>
<dbReference type="OrthoDB" id="6419888at2759"/>
<dbReference type="EMBL" id="CAJNOM010000005">
    <property type="protein sequence ID" value="CAF0754136.1"/>
    <property type="molecule type" value="Genomic_DNA"/>
</dbReference>
<evidence type="ECO:0000256" key="2">
    <source>
        <dbReference type="ARBA" id="ARBA00022692"/>
    </source>
</evidence>
<keyword evidence="3 5" id="KW-1133">Transmembrane helix</keyword>
<dbReference type="Pfam" id="PF13903">
    <property type="entry name" value="Claudin_2"/>
    <property type="match status" value="1"/>
</dbReference>
<name>A0A813UV13_9BILA</name>
<accession>A0A813UV13</accession>
<dbReference type="EMBL" id="CAJOAZ010000170">
    <property type="protein sequence ID" value="CAF3562268.1"/>
    <property type="molecule type" value="Genomic_DNA"/>
</dbReference>
<dbReference type="GO" id="GO:0016020">
    <property type="term" value="C:membrane"/>
    <property type="evidence" value="ECO:0007669"/>
    <property type="project" value="UniProtKB-SubCell"/>
</dbReference>
<reference evidence="10" key="1">
    <citation type="submission" date="2021-02" db="EMBL/GenBank/DDBJ databases">
        <authorList>
            <person name="Nowell W R."/>
        </authorList>
    </citation>
    <scope>NUCLEOTIDE SEQUENCE</scope>
</reference>
<feature type="transmembrane region" description="Helical" evidence="5">
    <location>
        <begin position="238"/>
        <end position="258"/>
    </location>
</feature>
<dbReference type="EMBL" id="CAJOBB010000026">
    <property type="protein sequence ID" value="CAF3518269.1"/>
    <property type="molecule type" value="Genomic_DNA"/>
</dbReference>
<comment type="caution">
    <text evidence="10">The sequence shown here is derived from an EMBL/GenBank/DDBJ whole genome shotgun (WGS) entry which is preliminary data.</text>
</comment>
<dbReference type="EMBL" id="CAJOAY010000214">
    <property type="protein sequence ID" value="CAF3588097.1"/>
    <property type="molecule type" value="Genomic_DNA"/>
</dbReference>
<gene>
    <name evidence="7" type="ORF">BJG266_LOCUS436</name>
    <name evidence="6" type="ORF">IZO911_LOCUS1958</name>
    <name evidence="8" type="ORF">JYZ213_LOCUS976</name>
    <name evidence="12" type="ORF">KXQ929_LOCUS1004</name>
    <name evidence="14" type="ORF">OKA104_LOCUS5967</name>
    <name evidence="13" type="ORF">OXD698_LOCUS4476</name>
    <name evidence="9" type="ORF">QVE165_LOCUS1672</name>
    <name evidence="10" type="ORF">QVE165_LOCUS5955</name>
    <name evidence="11" type="ORF">VCS650_LOCUS7735</name>
</gene>
<dbReference type="EMBL" id="CAJNOM010000024">
    <property type="protein sequence ID" value="CAF0834274.1"/>
    <property type="molecule type" value="Genomic_DNA"/>
</dbReference>
<evidence type="ECO:0000313" key="14">
    <source>
        <dbReference type="EMBL" id="CAF3588097.1"/>
    </source>
</evidence>
<evidence type="ECO:0000313" key="6">
    <source>
        <dbReference type="EMBL" id="CAF0721467.1"/>
    </source>
</evidence>
<evidence type="ECO:0000256" key="5">
    <source>
        <dbReference type="SAM" id="Phobius"/>
    </source>
</evidence>
<dbReference type="Proteomes" id="UP000663891">
    <property type="component" value="Unassembled WGS sequence"/>
</dbReference>
<evidence type="ECO:0000313" key="9">
    <source>
        <dbReference type="EMBL" id="CAF0754136.1"/>
    </source>
</evidence>
<dbReference type="Proteomes" id="UP000663881">
    <property type="component" value="Unassembled WGS sequence"/>
</dbReference>
<keyword evidence="15" id="KW-1185">Reference proteome</keyword>
<dbReference type="Proteomes" id="UP000663877">
    <property type="component" value="Unassembled WGS sequence"/>
</dbReference>